<reference evidence="2 3" key="1">
    <citation type="submission" date="2018-07" db="EMBL/GenBank/DDBJ databases">
        <title>Bacillus sp. YLB-04 draft genome sequence.</title>
        <authorList>
            <person name="Yu L."/>
            <person name="Tang X."/>
        </authorList>
    </citation>
    <scope>NUCLEOTIDE SEQUENCE [LARGE SCALE GENOMIC DNA]</scope>
    <source>
        <strain evidence="2 3">YLB-04</strain>
    </source>
</reference>
<keyword evidence="1" id="KW-0472">Membrane</keyword>
<comment type="caution">
    <text evidence="2">The sequence shown here is derived from an EMBL/GenBank/DDBJ whole genome shotgun (WGS) entry which is preliminary data.</text>
</comment>
<evidence type="ECO:0000256" key="1">
    <source>
        <dbReference type="SAM" id="Phobius"/>
    </source>
</evidence>
<evidence type="ECO:0000313" key="3">
    <source>
        <dbReference type="Proteomes" id="UP000257144"/>
    </source>
</evidence>
<keyword evidence="1" id="KW-0812">Transmembrane</keyword>
<organism evidence="2 3">
    <name type="scientific">Neobacillus piezotolerans</name>
    <dbReference type="NCBI Taxonomy" id="2259171"/>
    <lineage>
        <taxon>Bacteria</taxon>
        <taxon>Bacillati</taxon>
        <taxon>Bacillota</taxon>
        <taxon>Bacilli</taxon>
        <taxon>Bacillales</taxon>
        <taxon>Bacillaceae</taxon>
        <taxon>Neobacillus</taxon>
    </lineage>
</organism>
<keyword evidence="1" id="KW-1133">Transmembrane helix</keyword>
<sequence>METESMLQESTEPKKSKSKSIILLAILALVVIAGGFFGYNSYQASAKEKDEFAYAKNYWDAAYSMISGGATAEEVTNTYVSVWRDTIYDDQYVLDGKVNYSSDFNISLAAARKHHAAEIAGLIVNDEHVKGLMKKLNDPPKKYEKLHDMLLDMYTVYKAHTEMAEDPSGSLDSFSKSLRDNAVEFSSIWEKLNVMIPEDEAFKKAKLEIDTE</sequence>
<dbReference type="AlphaFoldDB" id="A0A3D8GS33"/>
<gene>
    <name evidence="2" type="ORF">DRW41_10680</name>
</gene>
<evidence type="ECO:0000313" key="2">
    <source>
        <dbReference type="EMBL" id="RDU37137.1"/>
    </source>
</evidence>
<feature type="transmembrane region" description="Helical" evidence="1">
    <location>
        <begin position="21"/>
        <end position="39"/>
    </location>
</feature>
<dbReference type="Proteomes" id="UP000257144">
    <property type="component" value="Unassembled WGS sequence"/>
</dbReference>
<dbReference type="EMBL" id="QNQT01000003">
    <property type="protein sequence ID" value="RDU37137.1"/>
    <property type="molecule type" value="Genomic_DNA"/>
</dbReference>
<dbReference type="OrthoDB" id="2325027at2"/>
<keyword evidence="3" id="KW-1185">Reference proteome</keyword>
<dbReference type="RefSeq" id="WP_115451965.1">
    <property type="nucleotide sequence ID" value="NZ_QNQT01000003.1"/>
</dbReference>
<proteinExistence type="predicted"/>
<name>A0A3D8GS33_9BACI</name>
<accession>A0A3D8GS33</accession>
<protein>
    <submittedName>
        <fullName evidence="2">Uncharacterized protein</fullName>
    </submittedName>
</protein>